<dbReference type="Proteomes" id="UP001338125">
    <property type="component" value="Unassembled WGS sequence"/>
</dbReference>
<reference evidence="3 4" key="1">
    <citation type="submission" date="2024-01" db="EMBL/GenBank/DDBJ databases">
        <title>Complete genome of Cladobotryum mycophilum ATHUM6906.</title>
        <authorList>
            <person name="Christinaki A.C."/>
            <person name="Myridakis A.I."/>
            <person name="Kouvelis V.N."/>
        </authorList>
    </citation>
    <scope>NUCLEOTIDE SEQUENCE [LARGE SCALE GENOMIC DNA]</scope>
    <source>
        <strain evidence="3 4">ATHUM6906</strain>
    </source>
</reference>
<evidence type="ECO:0000313" key="4">
    <source>
        <dbReference type="Proteomes" id="UP001338125"/>
    </source>
</evidence>
<evidence type="ECO:0000256" key="1">
    <source>
        <dbReference type="ARBA" id="ARBA00029464"/>
    </source>
</evidence>
<gene>
    <name evidence="3" type="ORF">PT974_05134</name>
</gene>
<dbReference type="EMBL" id="JAVFKD010000010">
    <property type="protein sequence ID" value="KAK5994650.1"/>
    <property type="molecule type" value="Genomic_DNA"/>
</dbReference>
<dbReference type="InterPro" id="IPR029058">
    <property type="entry name" value="AB_hydrolase_fold"/>
</dbReference>
<proteinExistence type="inferred from homology"/>
<dbReference type="Pfam" id="PF02129">
    <property type="entry name" value="Peptidase_S15"/>
    <property type="match status" value="1"/>
</dbReference>
<dbReference type="Gene3D" id="1.10.10.800">
    <property type="match status" value="1"/>
</dbReference>
<sequence length="297" mass="32769">MTTERRDVTVPTRDGITLKGWFFPAGQDEGPCVIMTPGLTTLDQHVVDNFALEFQKAGFHALLYEHRAFITSDGQTFDVDPIKDQDDYLDVYDFAATLPEVDAERMAYWGSSYSGGVAICAAAIDPRIKAVIVQAPFVSGEMQFESQMDSIPMAIQGRNQGSGGGGGSWPFTRVFASFLYEAEIGSTDAFVPDNAASQDSQNQVGNWEEKITPASLLRLLRFEPIKFIHRVAPRPLLMILGEMNASVLTSHQLRAFERAQEPKQLHVLKGCGSFGPHQGAMFEENVAVQVEFLTQNL</sequence>
<protein>
    <submittedName>
        <fullName evidence="3">Thiohydrolase</fullName>
    </submittedName>
</protein>
<dbReference type="InterPro" id="IPR051411">
    <property type="entry name" value="Polyketide_trans_af380"/>
</dbReference>
<dbReference type="Gene3D" id="3.40.50.1820">
    <property type="entry name" value="alpha/beta hydrolase"/>
    <property type="match status" value="1"/>
</dbReference>
<name>A0ABR0SSF1_9HYPO</name>
<accession>A0ABR0SSF1</accession>
<keyword evidence="4" id="KW-1185">Reference proteome</keyword>
<dbReference type="PANTHER" id="PTHR47751">
    <property type="entry name" value="SUPERFAMILY HYDROLASE, PUTATIVE (AFU_ORTHOLOGUE AFUA_2G16580)-RELATED"/>
    <property type="match status" value="1"/>
</dbReference>
<evidence type="ECO:0000313" key="3">
    <source>
        <dbReference type="EMBL" id="KAK5994650.1"/>
    </source>
</evidence>
<organism evidence="3 4">
    <name type="scientific">Cladobotryum mycophilum</name>
    <dbReference type="NCBI Taxonomy" id="491253"/>
    <lineage>
        <taxon>Eukaryota</taxon>
        <taxon>Fungi</taxon>
        <taxon>Dikarya</taxon>
        <taxon>Ascomycota</taxon>
        <taxon>Pezizomycotina</taxon>
        <taxon>Sordariomycetes</taxon>
        <taxon>Hypocreomycetidae</taxon>
        <taxon>Hypocreales</taxon>
        <taxon>Hypocreaceae</taxon>
        <taxon>Cladobotryum</taxon>
    </lineage>
</organism>
<evidence type="ECO:0000259" key="2">
    <source>
        <dbReference type="Pfam" id="PF02129"/>
    </source>
</evidence>
<comment type="similarity">
    <text evidence="1">Belongs to the polyketide transferase af380 family.</text>
</comment>
<comment type="caution">
    <text evidence="3">The sequence shown here is derived from an EMBL/GenBank/DDBJ whole genome shotgun (WGS) entry which is preliminary data.</text>
</comment>
<feature type="domain" description="Xaa-Pro dipeptidyl-peptidase-like" evidence="2">
    <location>
        <begin position="51"/>
        <end position="142"/>
    </location>
</feature>
<dbReference type="SUPFAM" id="SSF53474">
    <property type="entry name" value="alpha/beta-Hydrolases"/>
    <property type="match status" value="1"/>
</dbReference>
<dbReference type="PANTHER" id="PTHR47751:SF2">
    <property type="entry name" value="DLTD N-TERMINAL DOMAIN PROTEIN (AFU_ORTHOLOGUE AFUA_8G00380)-RELATED"/>
    <property type="match status" value="1"/>
</dbReference>
<dbReference type="InterPro" id="IPR000383">
    <property type="entry name" value="Xaa-Pro-like_dom"/>
</dbReference>